<evidence type="ECO:0000259" key="12">
    <source>
        <dbReference type="Pfam" id="PF01490"/>
    </source>
</evidence>
<feature type="transmembrane region" description="Helical" evidence="11">
    <location>
        <begin position="347"/>
        <end position="370"/>
    </location>
</feature>
<keyword evidence="4 11" id="KW-0812">Transmembrane</keyword>
<keyword evidence="6 11" id="KW-1133">Transmembrane helix</keyword>
<keyword evidence="14" id="KW-1185">Reference proteome</keyword>
<evidence type="ECO:0000256" key="7">
    <source>
        <dbReference type="ARBA" id="ARBA00023136"/>
    </source>
</evidence>
<feature type="transmembrane region" description="Helical" evidence="11">
    <location>
        <begin position="776"/>
        <end position="794"/>
    </location>
</feature>
<keyword evidence="3" id="KW-0813">Transport</keyword>
<evidence type="ECO:0000256" key="5">
    <source>
        <dbReference type="ARBA" id="ARBA00022970"/>
    </source>
</evidence>
<dbReference type="Pfam" id="PF01490">
    <property type="entry name" value="Aa_trans"/>
    <property type="match status" value="2"/>
</dbReference>
<dbReference type="STRING" id="6832.A0A553PPC2"/>
<feature type="transmembrane region" description="Helical" evidence="11">
    <location>
        <begin position="184"/>
        <end position="203"/>
    </location>
</feature>
<gene>
    <name evidence="13" type="ORF">TCAL_09431</name>
</gene>
<dbReference type="InterPro" id="IPR013057">
    <property type="entry name" value="AA_transpt_TM"/>
</dbReference>
<feature type="transmembrane region" description="Helical" evidence="11">
    <location>
        <begin position="67"/>
        <end position="87"/>
    </location>
</feature>
<evidence type="ECO:0000313" key="14">
    <source>
        <dbReference type="Proteomes" id="UP000318571"/>
    </source>
</evidence>
<evidence type="ECO:0000256" key="6">
    <source>
        <dbReference type="ARBA" id="ARBA00022989"/>
    </source>
</evidence>
<feature type="domain" description="Amino acid transporter transmembrane" evidence="12">
    <location>
        <begin position="482"/>
        <end position="628"/>
    </location>
</feature>
<feature type="transmembrane region" description="Helical" evidence="11">
    <location>
        <begin position="631"/>
        <end position="654"/>
    </location>
</feature>
<comment type="caution">
    <text evidence="13">The sequence shown here is derived from an EMBL/GenBank/DDBJ whole genome shotgun (WGS) entry which is preliminary data.</text>
</comment>
<dbReference type="GO" id="GO:0015179">
    <property type="term" value="F:L-amino acid transmembrane transporter activity"/>
    <property type="evidence" value="ECO:0007669"/>
    <property type="project" value="TreeGrafter"/>
</dbReference>
<keyword evidence="5" id="KW-0029">Amino-acid transport</keyword>
<feature type="transmembrane region" description="Helical" evidence="11">
    <location>
        <begin position="42"/>
        <end position="61"/>
    </location>
</feature>
<evidence type="ECO:0000256" key="3">
    <source>
        <dbReference type="ARBA" id="ARBA00022448"/>
    </source>
</evidence>
<feature type="transmembrane region" description="Helical" evidence="11">
    <location>
        <begin position="406"/>
        <end position="430"/>
    </location>
</feature>
<evidence type="ECO:0000256" key="2">
    <source>
        <dbReference type="ARBA" id="ARBA00008066"/>
    </source>
</evidence>
<feature type="domain" description="Amino acid transporter transmembrane" evidence="12">
    <location>
        <begin position="40"/>
        <end position="425"/>
    </location>
</feature>
<comment type="function">
    <text evidence="8">Putative sodium-dependent amino acid/proton antiporter.</text>
</comment>
<feature type="transmembrane region" description="Helical" evidence="11">
    <location>
        <begin position="376"/>
        <end position="394"/>
    </location>
</feature>
<evidence type="ECO:0000256" key="1">
    <source>
        <dbReference type="ARBA" id="ARBA00004141"/>
    </source>
</evidence>
<evidence type="ECO:0000256" key="4">
    <source>
        <dbReference type="ARBA" id="ARBA00022692"/>
    </source>
</evidence>
<feature type="transmembrane region" description="Helical" evidence="11">
    <location>
        <begin position="263"/>
        <end position="283"/>
    </location>
</feature>
<dbReference type="AlphaFoldDB" id="A0A553PPC2"/>
<dbReference type="GO" id="GO:0016020">
    <property type="term" value="C:membrane"/>
    <property type="evidence" value="ECO:0007669"/>
    <property type="project" value="UniProtKB-SubCell"/>
</dbReference>
<feature type="transmembrane region" description="Helical" evidence="11">
    <location>
        <begin position="99"/>
        <end position="122"/>
    </location>
</feature>
<feature type="transmembrane region" description="Helical" evidence="11">
    <location>
        <begin position="705"/>
        <end position="726"/>
    </location>
</feature>
<feature type="transmembrane region" description="Helical" evidence="11">
    <location>
        <begin position="224"/>
        <end position="243"/>
    </location>
</feature>
<reference evidence="13 14" key="1">
    <citation type="journal article" date="2018" name="Nat. Ecol. Evol.">
        <title>Genomic signatures of mitonuclear coevolution across populations of Tigriopus californicus.</title>
        <authorList>
            <person name="Barreto F.S."/>
            <person name="Watson E.T."/>
            <person name="Lima T.G."/>
            <person name="Willett C.S."/>
            <person name="Edmands S."/>
            <person name="Li W."/>
            <person name="Burton R.S."/>
        </authorList>
    </citation>
    <scope>NUCLEOTIDE SEQUENCE [LARGE SCALE GENOMIC DNA]</scope>
    <source>
        <strain evidence="13 14">San Diego</strain>
    </source>
</reference>
<feature type="transmembrane region" description="Helical" evidence="11">
    <location>
        <begin position="674"/>
        <end position="693"/>
    </location>
</feature>
<dbReference type="Proteomes" id="UP000318571">
    <property type="component" value="Chromosome 6"/>
</dbReference>
<dbReference type="EMBL" id="VCGU01000002">
    <property type="protein sequence ID" value="TRY79527.1"/>
    <property type="molecule type" value="Genomic_DNA"/>
</dbReference>
<evidence type="ECO:0000256" key="8">
    <source>
        <dbReference type="ARBA" id="ARBA00037101"/>
    </source>
</evidence>
<evidence type="ECO:0000256" key="9">
    <source>
        <dbReference type="ARBA" id="ARBA00040814"/>
    </source>
</evidence>
<feature type="transmembrane region" description="Helical" evidence="11">
    <location>
        <begin position="746"/>
        <end position="764"/>
    </location>
</feature>
<feature type="transmembrane region" description="Helical" evidence="11">
    <location>
        <begin position="159"/>
        <end position="178"/>
    </location>
</feature>
<name>A0A553PPC2_TIGCA</name>
<dbReference type="PANTHER" id="PTHR22950">
    <property type="entry name" value="AMINO ACID TRANSPORTER"/>
    <property type="match status" value="1"/>
</dbReference>
<protein>
    <recommendedName>
        <fullName evidence="9">Putative sodium-coupled neutral amino acid transporter 11</fullName>
    </recommendedName>
    <alternativeName>
        <fullName evidence="10">Solute carrier family 38 member 11</fullName>
    </alternativeName>
</protein>
<keyword evidence="7 11" id="KW-0472">Membrane</keyword>
<dbReference type="PANTHER" id="PTHR22950:SF458">
    <property type="entry name" value="SODIUM-COUPLED NEUTRAL AMINO ACID TRANSPORTER 11-RELATED"/>
    <property type="match status" value="1"/>
</dbReference>
<proteinExistence type="inferred from homology"/>
<comment type="subcellular location">
    <subcellularLocation>
        <location evidence="1">Membrane</location>
        <topology evidence="1">Multi-pass membrane protein</topology>
    </subcellularLocation>
</comment>
<feature type="transmembrane region" description="Helical" evidence="11">
    <location>
        <begin position="556"/>
        <end position="578"/>
    </location>
</feature>
<evidence type="ECO:0000313" key="13">
    <source>
        <dbReference type="EMBL" id="TRY79527.1"/>
    </source>
</evidence>
<organism evidence="13 14">
    <name type="scientific">Tigriopus californicus</name>
    <name type="common">Marine copepod</name>
    <dbReference type="NCBI Taxonomy" id="6832"/>
    <lineage>
        <taxon>Eukaryota</taxon>
        <taxon>Metazoa</taxon>
        <taxon>Ecdysozoa</taxon>
        <taxon>Arthropoda</taxon>
        <taxon>Crustacea</taxon>
        <taxon>Multicrustacea</taxon>
        <taxon>Hexanauplia</taxon>
        <taxon>Copepoda</taxon>
        <taxon>Harpacticoida</taxon>
        <taxon>Harpacticidae</taxon>
        <taxon>Tigriopus</taxon>
    </lineage>
</organism>
<feature type="transmembrane region" description="Helical" evidence="11">
    <location>
        <begin position="511"/>
        <end position="535"/>
    </location>
</feature>
<accession>A0A553PPC2</accession>
<comment type="similarity">
    <text evidence="2">Belongs to the amino acid/polyamine transporter 2 family.</text>
</comment>
<evidence type="ECO:0000256" key="11">
    <source>
        <dbReference type="SAM" id="Phobius"/>
    </source>
</evidence>
<sequence length="814" mass="90581">MSKKTLPFTHIMASKMEKGHRDNQDNVNLKGRDFGSTESEVCFNYINSIIGSGIIGIPYAFKATGIGLGVMVLCLAGGLVNLSLRLLMKAGEMSETKSYQELMCFSFGYPGFWVITFLQFAYPCTAMTTYNIIVGDTVTTILVRLTGWDPSHFLVRREFVILMITLVVTLPLSLYRNIGKLSKVSFLSLIFTAFVTVVIYVRIAPMMDIVKDQTQVLSWFDMSGFAEGVGILSLTFMCHHNSFLLFNSMANPSISKWNQVTNWSVGISMIVVLLLGFGGYVTFRGGTQGDVLNNYCWGDDLANVARLVFCVTVLFTYPIECFVCREVFENIITGFIGHFERTTGFHYLLTIILVALPCALSMGTSCLGIVLDLNGLGFALPLAYILPGICYLRVNNGSWYDWDNMVALMLATFGIGVTVIGISQLVFAGAEECIHDQELPYCAKSNFTHILPREAKSRVTEDSKLLDPDLLLDPINDRELKSNASTCFNYVNSILGSGIIGMAYAMEQSGIILGLSLITVVAVVVDWSLQVLLAAGLKIKAYSYQELVEQTLGRPGYWILTICQFGYPMIAMVSYNIVAGDTMTRVLTSVTGWPSSSLLLQREVIITALTMFFTIPLCFYRDHHENSWSLVDFSGVSTTYGVIIFAFLCHHNSFMMYYDMRVQNQDNWNKVTHVSVGLSWAACVLMGLMGDLLNNYCWDDPLMNIVKVLFCFTVLFTYPIECLVTREVVVNIFFKPEGDEPDLAKLGVVFGIPLATILPAMCYLKVADGSWYEKYRLASLTILILGSIAFVFGFNENGCLVDVEMPYCHFNGTS</sequence>
<evidence type="ECO:0000256" key="10">
    <source>
        <dbReference type="ARBA" id="ARBA00041723"/>
    </source>
</evidence>
<feature type="transmembrane region" description="Helical" evidence="11">
    <location>
        <begin position="598"/>
        <end position="619"/>
    </location>
</feature>